<feature type="transmembrane region" description="Helical" evidence="1">
    <location>
        <begin position="152"/>
        <end position="172"/>
    </location>
</feature>
<evidence type="ECO:0000259" key="2">
    <source>
        <dbReference type="Pfam" id="PF01478"/>
    </source>
</evidence>
<evidence type="ECO:0000313" key="6">
    <source>
        <dbReference type="Proteomes" id="UP000051887"/>
    </source>
</evidence>
<gene>
    <name evidence="3" type="ORF">TL5118_02452</name>
    <name evidence="4" type="ORF">TL5120_03131</name>
</gene>
<dbReference type="EMBL" id="CYSC01000040">
    <property type="protein sequence ID" value="CUH73323.1"/>
    <property type="molecule type" value="Genomic_DNA"/>
</dbReference>
<name>A0A0P1GF16_9RHOB</name>
<dbReference type="GO" id="GO:0006508">
    <property type="term" value="P:proteolysis"/>
    <property type="evidence" value="ECO:0007669"/>
    <property type="project" value="UniProtKB-KW"/>
</dbReference>
<keyword evidence="4" id="KW-0378">Hydrolase</keyword>
<dbReference type="GO" id="GO:0016020">
    <property type="term" value="C:membrane"/>
    <property type="evidence" value="ECO:0007669"/>
    <property type="project" value="InterPro"/>
</dbReference>
<dbReference type="InterPro" id="IPR000045">
    <property type="entry name" value="Prepilin_IV_endopep_pep"/>
</dbReference>
<dbReference type="EMBL" id="CYSB01000030">
    <property type="protein sequence ID" value="CUH68049.1"/>
    <property type="molecule type" value="Genomic_DNA"/>
</dbReference>
<organism evidence="4 6">
    <name type="scientific">Thalassovita autumnalis</name>
    <dbReference type="NCBI Taxonomy" id="2072972"/>
    <lineage>
        <taxon>Bacteria</taxon>
        <taxon>Pseudomonadati</taxon>
        <taxon>Pseudomonadota</taxon>
        <taxon>Alphaproteobacteria</taxon>
        <taxon>Rhodobacterales</taxon>
        <taxon>Roseobacteraceae</taxon>
        <taxon>Thalassovita</taxon>
    </lineage>
</organism>
<feature type="transmembrane region" description="Helical" evidence="1">
    <location>
        <begin position="16"/>
        <end position="34"/>
    </location>
</feature>
<keyword evidence="5" id="KW-1185">Reference proteome</keyword>
<dbReference type="AlphaFoldDB" id="A0A0P1GF16"/>
<keyword evidence="1" id="KW-1133">Transmembrane helix</keyword>
<dbReference type="OrthoDB" id="7709484at2"/>
<evidence type="ECO:0000313" key="5">
    <source>
        <dbReference type="Proteomes" id="UP000051086"/>
    </source>
</evidence>
<sequence>MLFLWGGAETLSLPRQTALIFFILTLPLCLWTAISDLRHMLIRNNAVIALAVVFAVVGIFLMPLPVYGWQLAQLVIVLLVGIVMNALGLLGAGDAKFAAAAAPYVMLADVRFLVLLFALILLGAVAAHRLARVTPLRNLAPEWKSWGRKKDFPMGLALGPTLSAYLGLAAIYGS</sequence>
<evidence type="ECO:0000313" key="3">
    <source>
        <dbReference type="EMBL" id="CUH68049.1"/>
    </source>
</evidence>
<keyword evidence="1" id="KW-0472">Membrane</keyword>
<evidence type="ECO:0000256" key="1">
    <source>
        <dbReference type="SAM" id="Phobius"/>
    </source>
</evidence>
<feature type="domain" description="Prepilin type IV endopeptidase peptidase" evidence="2">
    <location>
        <begin position="24"/>
        <end position="125"/>
    </location>
</feature>
<proteinExistence type="predicted"/>
<dbReference type="Pfam" id="PF01478">
    <property type="entry name" value="Peptidase_A24"/>
    <property type="match status" value="1"/>
</dbReference>
<accession>A0A0P1GF16</accession>
<dbReference type="Proteomes" id="UP000051086">
    <property type="component" value="Unassembled WGS sequence"/>
</dbReference>
<dbReference type="GO" id="GO:0004190">
    <property type="term" value="F:aspartic-type endopeptidase activity"/>
    <property type="evidence" value="ECO:0007669"/>
    <property type="project" value="InterPro"/>
</dbReference>
<feature type="transmembrane region" description="Helical" evidence="1">
    <location>
        <begin position="46"/>
        <end position="65"/>
    </location>
</feature>
<feature type="transmembrane region" description="Helical" evidence="1">
    <location>
        <begin position="71"/>
        <end position="92"/>
    </location>
</feature>
<keyword evidence="4" id="KW-0645">Protease</keyword>
<reference evidence="4 6" key="1">
    <citation type="submission" date="2015-09" db="EMBL/GenBank/DDBJ databases">
        <authorList>
            <consortium name="Swine Surveillance"/>
        </authorList>
    </citation>
    <scope>NUCLEOTIDE SEQUENCE [LARGE SCALE GENOMIC DNA]</scope>
    <source>
        <strain evidence="4 6">5120</strain>
    </source>
</reference>
<protein>
    <submittedName>
        <fullName evidence="4">Flp pilus assembly protein, protease CpaA</fullName>
    </submittedName>
</protein>
<reference evidence="3 5" key="2">
    <citation type="submission" date="2015-09" db="EMBL/GenBank/DDBJ databases">
        <authorList>
            <person name="Rodrigo-Torres L."/>
            <person name="Arahal D.R."/>
        </authorList>
    </citation>
    <scope>NUCLEOTIDE SEQUENCE [LARGE SCALE GENOMIC DNA]</scope>
    <source>
        <strain evidence="3 5">CECT 5118</strain>
    </source>
</reference>
<feature type="transmembrane region" description="Helical" evidence="1">
    <location>
        <begin position="112"/>
        <end position="132"/>
    </location>
</feature>
<evidence type="ECO:0000313" key="4">
    <source>
        <dbReference type="EMBL" id="CUH73323.1"/>
    </source>
</evidence>
<dbReference type="Gene3D" id="1.20.120.1220">
    <property type="match status" value="1"/>
</dbReference>
<keyword evidence="1" id="KW-0812">Transmembrane</keyword>
<dbReference type="Proteomes" id="UP000051887">
    <property type="component" value="Unassembled WGS sequence"/>
</dbReference>